<dbReference type="Proteomes" id="UP000436522">
    <property type="component" value="Unassembled WGS sequence"/>
</dbReference>
<sequence length="140" mass="14924">MRWCVLLFSVLLGAAAAADPRATDVLNDYRAAAGRASLTYSAALEAAALAHARDMARVGFFDHRGSDGSGVGERVARQGYGWCFVAENIAKGQGSLDAVMQAWAGSRGHRRNMLSRQAREFALVEAPGRIWVMVLAAPGC</sequence>
<proteinExistence type="predicted"/>
<gene>
    <name evidence="3" type="ORF">So717_02420</name>
</gene>
<feature type="signal peptide" evidence="1">
    <location>
        <begin position="1"/>
        <end position="17"/>
    </location>
</feature>
<dbReference type="Gene3D" id="3.40.33.10">
    <property type="entry name" value="CAP"/>
    <property type="match status" value="1"/>
</dbReference>
<evidence type="ECO:0000313" key="3">
    <source>
        <dbReference type="EMBL" id="GFE48489.1"/>
    </source>
</evidence>
<organism evidence="3 4">
    <name type="scientific">Roseobacter cerasinus</name>
    <dbReference type="NCBI Taxonomy" id="2602289"/>
    <lineage>
        <taxon>Bacteria</taxon>
        <taxon>Pseudomonadati</taxon>
        <taxon>Pseudomonadota</taxon>
        <taxon>Alphaproteobacteria</taxon>
        <taxon>Rhodobacterales</taxon>
        <taxon>Roseobacteraceae</taxon>
        <taxon>Roseobacter</taxon>
    </lineage>
</organism>
<accession>A0A640VK81</accession>
<evidence type="ECO:0000313" key="4">
    <source>
        <dbReference type="Proteomes" id="UP000436522"/>
    </source>
</evidence>
<evidence type="ECO:0000259" key="2">
    <source>
        <dbReference type="Pfam" id="PF00188"/>
    </source>
</evidence>
<feature type="domain" description="SCP" evidence="2">
    <location>
        <begin position="24"/>
        <end position="121"/>
    </location>
</feature>
<dbReference type="EMBL" id="BLIV01000001">
    <property type="protein sequence ID" value="GFE48489.1"/>
    <property type="molecule type" value="Genomic_DNA"/>
</dbReference>
<dbReference type="AlphaFoldDB" id="A0A640VK81"/>
<keyword evidence="4" id="KW-1185">Reference proteome</keyword>
<dbReference type="PANTHER" id="PTHR31157:SF1">
    <property type="entry name" value="SCP DOMAIN-CONTAINING PROTEIN"/>
    <property type="match status" value="1"/>
</dbReference>
<dbReference type="CDD" id="cd05379">
    <property type="entry name" value="CAP_bacterial"/>
    <property type="match status" value="1"/>
</dbReference>
<dbReference type="InterPro" id="IPR035940">
    <property type="entry name" value="CAP_sf"/>
</dbReference>
<dbReference type="InterPro" id="IPR014044">
    <property type="entry name" value="CAP_dom"/>
</dbReference>
<dbReference type="PANTHER" id="PTHR31157">
    <property type="entry name" value="SCP DOMAIN-CONTAINING PROTEIN"/>
    <property type="match status" value="1"/>
</dbReference>
<dbReference type="SUPFAM" id="SSF55797">
    <property type="entry name" value="PR-1-like"/>
    <property type="match status" value="1"/>
</dbReference>
<keyword evidence="1" id="KW-0732">Signal</keyword>
<protein>
    <recommendedName>
        <fullName evidence="2">SCP domain-containing protein</fullName>
    </recommendedName>
</protein>
<dbReference type="Pfam" id="PF00188">
    <property type="entry name" value="CAP"/>
    <property type="match status" value="1"/>
</dbReference>
<evidence type="ECO:0000256" key="1">
    <source>
        <dbReference type="SAM" id="SignalP"/>
    </source>
</evidence>
<comment type="caution">
    <text evidence="3">The sequence shown here is derived from an EMBL/GenBank/DDBJ whole genome shotgun (WGS) entry which is preliminary data.</text>
</comment>
<reference evidence="3 4" key="1">
    <citation type="submission" date="2019-12" db="EMBL/GenBank/DDBJ databases">
        <title>Roseobacter cerasinus sp. nov., isolated from seawater around aquaculture.</title>
        <authorList>
            <person name="Muramatsu S."/>
            <person name="Takabe Y."/>
            <person name="Mori K."/>
            <person name="Takaichi S."/>
            <person name="Hanada S."/>
        </authorList>
    </citation>
    <scope>NUCLEOTIDE SEQUENCE [LARGE SCALE GENOMIC DNA]</scope>
    <source>
        <strain evidence="3 4">AI77</strain>
    </source>
</reference>
<dbReference type="OrthoDB" id="9811255at2"/>
<feature type="chain" id="PRO_5025027517" description="SCP domain-containing protein" evidence="1">
    <location>
        <begin position="18"/>
        <end position="140"/>
    </location>
</feature>
<name>A0A640VK81_9RHOB</name>
<dbReference type="RefSeq" id="WP_159974390.1">
    <property type="nucleotide sequence ID" value="NZ_BLIV01000001.1"/>
</dbReference>